<dbReference type="GO" id="GO:0016020">
    <property type="term" value="C:membrane"/>
    <property type="evidence" value="ECO:0007669"/>
    <property type="project" value="UniProtKB-SubCell"/>
</dbReference>
<feature type="transmembrane region" description="Helical" evidence="6">
    <location>
        <begin position="303"/>
        <end position="326"/>
    </location>
</feature>
<reference evidence="7 8" key="1">
    <citation type="submission" date="2013-11" db="EMBL/GenBank/DDBJ databases">
        <title>Metagenomic analysis of a methanogenic consortium involved in long chain n-alkane degradation.</title>
        <authorList>
            <person name="Davidova I.A."/>
            <person name="Callaghan A.V."/>
            <person name="Wawrik B."/>
            <person name="Pruitt S."/>
            <person name="Marks C."/>
            <person name="Duncan K.E."/>
            <person name="Suflita J.M."/>
        </authorList>
    </citation>
    <scope>NUCLEOTIDE SEQUENCE [LARGE SCALE GENOMIC DNA]</scope>
    <source>
        <strain evidence="7 8">SPR</strain>
    </source>
</reference>
<name>A0A0D2J3J1_9BACT</name>
<feature type="transmembrane region" description="Helical" evidence="6">
    <location>
        <begin position="213"/>
        <end position="236"/>
    </location>
</feature>
<evidence type="ECO:0000313" key="8">
    <source>
        <dbReference type="Proteomes" id="UP000032233"/>
    </source>
</evidence>
<dbReference type="SUPFAM" id="SSF103473">
    <property type="entry name" value="MFS general substrate transporter"/>
    <property type="match status" value="1"/>
</dbReference>
<feature type="transmembrane region" description="Helical" evidence="6">
    <location>
        <begin position="34"/>
        <end position="54"/>
    </location>
</feature>
<gene>
    <name evidence="7" type="ORF">X474_17150</name>
</gene>
<dbReference type="Proteomes" id="UP000032233">
    <property type="component" value="Unassembled WGS sequence"/>
</dbReference>
<dbReference type="InterPro" id="IPR004752">
    <property type="entry name" value="AmpG_permease/AT-1"/>
</dbReference>
<protein>
    <submittedName>
        <fullName evidence="7">MFS transporter</fullName>
    </submittedName>
</protein>
<feature type="transmembrane region" description="Helical" evidence="6">
    <location>
        <begin position="101"/>
        <end position="120"/>
    </location>
</feature>
<feature type="transmembrane region" description="Helical" evidence="6">
    <location>
        <begin position="338"/>
        <end position="359"/>
    </location>
</feature>
<evidence type="ECO:0000256" key="2">
    <source>
        <dbReference type="ARBA" id="ARBA00022448"/>
    </source>
</evidence>
<comment type="subcellular location">
    <subcellularLocation>
        <location evidence="1">Membrane</location>
        <topology evidence="1">Multi-pass membrane protein</topology>
    </subcellularLocation>
</comment>
<dbReference type="Gene3D" id="1.20.1250.20">
    <property type="entry name" value="MFS general substrate transporter like domains"/>
    <property type="match status" value="2"/>
</dbReference>
<feature type="transmembrane region" description="Helical" evidence="6">
    <location>
        <begin position="248"/>
        <end position="268"/>
    </location>
</feature>
<evidence type="ECO:0000256" key="4">
    <source>
        <dbReference type="ARBA" id="ARBA00022989"/>
    </source>
</evidence>
<dbReference type="PANTHER" id="PTHR12778">
    <property type="entry name" value="SOLUTE CARRIER FAMILY 33 ACETYL-COA TRANSPORTER -RELATED"/>
    <property type="match status" value="1"/>
</dbReference>
<dbReference type="EMBL" id="AZAC01000023">
    <property type="protein sequence ID" value="KIX12769.1"/>
    <property type="molecule type" value="Genomic_DNA"/>
</dbReference>
<dbReference type="AlphaFoldDB" id="A0A0D2J3J1"/>
<evidence type="ECO:0000256" key="5">
    <source>
        <dbReference type="ARBA" id="ARBA00023136"/>
    </source>
</evidence>
<accession>A0A0D2J3J1</accession>
<keyword evidence="5 6" id="KW-0472">Membrane</keyword>
<dbReference type="PANTHER" id="PTHR12778:SF10">
    <property type="entry name" value="MAJOR FACILITATOR SUPERFAMILY DOMAIN-CONTAINING PROTEIN 3"/>
    <property type="match status" value="1"/>
</dbReference>
<evidence type="ECO:0000256" key="6">
    <source>
        <dbReference type="SAM" id="Phobius"/>
    </source>
</evidence>
<dbReference type="InParanoid" id="A0A0D2J3J1"/>
<keyword evidence="4 6" id="KW-1133">Transmembrane helix</keyword>
<evidence type="ECO:0000256" key="1">
    <source>
        <dbReference type="ARBA" id="ARBA00004141"/>
    </source>
</evidence>
<feature type="transmembrane region" description="Helical" evidence="6">
    <location>
        <begin position="365"/>
        <end position="386"/>
    </location>
</feature>
<feature type="transmembrane region" description="Helical" evidence="6">
    <location>
        <begin position="167"/>
        <end position="186"/>
    </location>
</feature>
<keyword evidence="3 6" id="KW-0812">Transmembrane</keyword>
<dbReference type="InterPro" id="IPR036259">
    <property type="entry name" value="MFS_trans_sf"/>
</dbReference>
<dbReference type="Pfam" id="PF07690">
    <property type="entry name" value="MFS_1"/>
    <property type="match status" value="1"/>
</dbReference>
<sequence length="400" mass="42527">MKEANKFLVLACLYTAQTIPGHFATNAMPVIMRSAGFSLEAIGLTGLVSLPWALKFLWAPLVDRFGGKTRHYGKWIITCQVLFALLSLAASYFSLGSDLQTLLALMTISYALAATQDVAVDAFAVRVLSPHERAMGNGVQTAGNLAGIVLGSSGALALYYLTSWQSTLVVMGIVILLLGLPVIPAAEPAKTSPHKAGWGDLLSFFKMPGAVRWIPVMLPVFAGIFSAMAMCKPLLLDLGFQWQTISRLLGLMPLLGVPAAVLSGICIKRWGAAKIFMLGALIAVLTCLNLAAASFPASSRAMVVWALAGIYISFAIISTVLNTVAMSLARLGREGTDFTAFLSLAFLGGMIAMGLSGMIAQRFGYAFLFAMCAGLCLLPVVVFTCLNRKGRASYHKLMPG</sequence>
<dbReference type="STRING" id="1429043.X474_17150"/>
<comment type="caution">
    <text evidence="7">The sequence shown here is derived from an EMBL/GenBank/DDBJ whole genome shotgun (WGS) entry which is preliminary data.</text>
</comment>
<keyword evidence="2" id="KW-0813">Transport</keyword>
<dbReference type="InterPro" id="IPR011701">
    <property type="entry name" value="MFS"/>
</dbReference>
<dbReference type="GO" id="GO:0022857">
    <property type="term" value="F:transmembrane transporter activity"/>
    <property type="evidence" value="ECO:0007669"/>
    <property type="project" value="InterPro"/>
</dbReference>
<evidence type="ECO:0000256" key="3">
    <source>
        <dbReference type="ARBA" id="ARBA00022692"/>
    </source>
</evidence>
<evidence type="ECO:0000313" key="7">
    <source>
        <dbReference type="EMBL" id="KIX12769.1"/>
    </source>
</evidence>
<keyword evidence="8" id="KW-1185">Reference proteome</keyword>
<feature type="transmembrane region" description="Helical" evidence="6">
    <location>
        <begin position="75"/>
        <end position="95"/>
    </location>
</feature>
<feature type="transmembrane region" description="Helical" evidence="6">
    <location>
        <begin position="141"/>
        <end position="161"/>
    </location>
</feature>
<dbReference type="RefSeq" id="WP_197282139.1">
    <property type="nucleotide sequence ID" value="NZ_AZAC01000023.1"/>
</dbReference>
<feature type="transmembrane region" description="Helical" evidence="6">
    <location>
        <begin position="275"/>
        <end position="297"/>
    </location>
</feature>
<organism evidence="7 8">
    <name type="scientific">Dethiosulfatarculus sandiegensis</name>
    <dbReference type="NCBI Taxonomy" id="1429043"/>
    <lineage>
        <taxon>Bacteria</taxon>
        <taxon>Pseudomonadati</taxon>
        <taxon>Thermodesulfobacteriota</taxon>
        <taxon>Desulfarculia</taxon>
        <taxon>Desulfarculales</taxon>
        <taxon>Desulfarculaceae</taxon>
        <taxon>Dethiosulfatarculus</taxon>
    </lineage>
</organism>
<proteinExistence type="predicted"/>